<evidence type="ECO:0000313" key="3">
    <source>
        <dbReference type="EMBL" id="EZG72964.1"/>
    </source>
</evidence>
<dbReference type="GO" id="GO:0005829">
    <property type="term" value="C:cytosol"/>
    <property type="evidence" value="ECO:0007669"/>
    <property type="project" value="TreeGrafter"/>
</dbReference>
<evidence type="ECO:0000313" key="4">
    <source>
        <dbReference type="Proteomes" id="UP000019763"/>
    </source>
</evidence>
<dbReference type="VEuPathDB" id="CryptoDB:GNI_050140"/>
<dbReference type="FunFam" id="3.30.450.40:FF:000008">
    <property type="entry name" value="GAF domain-containing proteins"/>
    <property type="match status" value="1"/>
</dbReference>
<proteinExistence type="inferred from homology"/>
<feature type="domain" description="GAF" evidence="2">
    <location>
        <begin position="108"/>
        <end position="214"/>
    </location>
</feature>
<keyword evidence="4" id="KW-1185">Reference proteome</keyword>
<reference evidence="3" key="1">
    <citation type="submission" date="2013-12" db="EMBL/GenBank/DDBJ databases">
        <authorList>
            <person name="Omoto C.K."/>
            <person name="Sibley D."/>
            <person name="Venepally P."/>
            <person name="Hadjithomas M."/>
            <person name="Karamycheva S."/>
            <person name="Brunk B."/>
            <person name="Roos D."/>
            <person name="Caler E."/>
            <person name="Lorenzi H."/>
        </authorList>
    </citation>
    <scope>NUCLEOTIDE SEQUENCE</scope>
</reference>
<protein>
    <submittedName>
        <fullName evidence="3">GAF domain protein</fullName>
        <ecNumber evidence="3">1.8.4.14</ecNumber>
    </submittedName>
</protein>
<dbReference type="RefSeq" id="XP_011129723.1">
    <property type="nucleotide sequence ID" value="XM_011131421.1"/>
</dbReference>
<dbReference type="PANTHER" id="PTHR21021">
    <property type="entry name" value="GAF/PUTATIVE CYTOSKELETAL PROTEIN"/>
    <property type="match status" value="1"/>
</dbReference>
<dbReference type="OMA" id="GRRVNWA"/>
<comment type="caution">
    <text evidence="3">The sequence shown here is derived from an EMBL/GenBank/DDBJ whole genome shotgun (WGS) entry which is preliminary data.</text>
</comment>
<sequence>MTYTYDSTGEFAHDTQFVRGTAQPYAEHGGGKGAANRYEAANGYDGNVYDADQTRFEYNASPAEVYADLLNKVKALTGTETSWISATANVSSLLWYLFSTLDKRVNWCGFYFYDSVSDELQLGPFQGRVACQSIKLGKGVCGVAGDLRTTQLVPDVREFPGHIACDGETRSEIVVPVVSEDGLLRAVLDIDSTELNAFDTHDQFYLEQLSHLLSKGCRWP</sequence>
<dbReference type="EMBL" id="AFNH02000385">
    <property type="protein sequence ID" value="EZG72964.1"/>
    <property type="molecule type" value="Genomic_DNA"/>
</dbReference>
<keyword evidence="3" id="KW-0560">Oxidoreductase</keyword>
<comment type="similarity">
    <text evidence="1">Belongs to the free Met sulfoxide reductase family.</text>
</comment>
<dbReference type="InterPro" id="IPR051330">
    <property type="entry name" value="Phosphatase_reg/MetRdx"/>
</dbReference>
<gene>
    <name evidence="3" type="ORF">GNI_050140</name>
</gene>
<dbReference type="InterPro" id="IPR000614">
    <property type="entry name" value="FRMsr_CS"/>
</dbReference>
<dbReference type="Gene3D" id="3.30.450.40">
    <property type="match status" value="1"/>
</dbReference>
<dbReference type="EC" id="1.8.4.14" evidence="3"/>
<dbReference type="GO" id="GO:0033745">
    <property type="term" value="F:L-methionine-(R)-S-oxide reductase activity"/>
    <property type="evidence" value="ECO:0007669"/>
    <property type="project" value="UniProtKB-EC"/>
</dbReference>
<dbReference type="GeneID" id="22911845"/>
<dbReference type="AlphaFoldDB" id="A0A023B9M9"/>
<dbReference type="eggNOG" id="ENOG502RXXR">
    <property type="taxonomic scope" value="Eukaryota"/>
</dbReference>
<dbReference type="PANTHER" id="PTHR21021:SF15">
    <property type="entry name" value="FREE METHIONINE-R-SULFOXIDE REDUCTASE"/>
    <property type="match status" value="1"/>
</dbReference>
<dbReference type="InterPro" id="IPR029016">
    <property type="entry name" value="GAF-like_dom_sf"/>
</dbReference>
<dbReference type="Proteomes" id="UP000019763">
    <property type="component" value="Unassembled WGS sequence"/>
</dbReference>
<dbReference type="OrthoDB" id="15735at2759"/>
<dbReference type="PROSITE" id="PS01320">
    <property type="entry name" value="UPF0067"/>
    <property type="match status" value="1"/>
</dbReference>
<dbReference type="Pfam" id="PF13185">
    <property type="entry name" value="GAF_2"/>
    <property type="match status" value="1"/>
</dbReference>
<evidence type="ECO:0000256" key="1">
    <source>
        <dbReference type="ARBA" id="ARBA00038454"/>
    </source>
</evidence>
<name>A0A023B9M9_GRENI</name>
<evidence type="ECO:0000259" key="2">
    <source>
        <dbReference type="Pfam" id="PF13185"/>
    </source>
</evidence>
<dbReference type="SUPFAM" id="SSF55781">
    <property type="entry name" value="GAF domain-like"/>
    <property type="match status" value="1"/>
</dbReference>
<accession>A0A023B9M9</accession>
<dbReference type="InterPro" id="IPR003018">
    <property type="entry name" value="GAF"/>
</dbReference>
<organism evidence="3 4">
    <name type="scientific">Gregarina niphandrodes</name>
    <name type="common">Septate eugregarine</name>
    <dbReference type="NCBI Taxonomy" id="110365"/>
    <lineage>
        <taxon>Eukaryota</taxon>
        <taxon>Sar</taxon>
        <taxon>Alveolata</taxon>
        <taxon>Apicomplexa</taxon>
        <taxon>Conoidasida</taxon>
        <taxon>Gregarinasina</taxon>
        <taxon>Eugregarinorida</taxon>
        <taxon>Gregarinidae</taxon>
        <taxon>Gregarina</taxon>
    </lineage>
</organism>